<comment type="similarity">
    <text evidence="1">Belongs to the LOB domain-containing protein family.</text>
</comment>
<feature type="domain" description="LOB" evidence="3">
    <location>
        <begin position="3"/>
        <end position="109"/>
    </location>
</feature>
<organism evidence="4 5">
    <name type="scientific">Nepenthes gracilis</name>
    <name type="common">Slender pitcher plant</name>
    <dbReference type="NCBI Taxonomy" id="150966"/>
    <lineage>
        <taxon>Eukaryota</taxon>
        <taxon>Viridiplantae</taxon>
        <taxon>Streptophyta</taxon>
        <taxon>Embryophyta</taxon>
        <taxon>Tracheophyta</taxon>
        <taxon>Spermatophyta</taxon>
        <taxon>Magnoliopsida</taxon>
        <taxon>eudicotyledons</taxon>
        <taxon>Gunneridae</taxon>
        <taxon>Pentapetalae</taxon>
        <taxon>Caryophyllales</taxon>
        <taxon>Nepenthaceae</taxon>
        <taxon>Nepenthes</taxon>
    </lineage>
</organism>
<dbReference type="GO" id="GO:0010468">
    <property type="term" value="P:regulation of gene expression"/>
    <property type="evidence" value="ECO:0007669"/>
    <property type="project" value="TreeGrafter"/>
</dbReference>
<evidence type="ECO:0000256" key="1">
    <source>
        <dbReference type="ARBA" id="ARBA00005474"/>
    </source>
</evidence>
<dbReference type="Pfam" id="PF03195">
    <property type="entry name" value="LOB"/>
    <property type="match status" value="1"/>
</dbReference>
<evidence type="ECO:0000313" key="4">
    <source>
        <dbReference type="EMBL" id="GMH04309.1"/>
    </source>
</evidence>
<name>A0AAD3S4H8_NEPGR</name>
<evidence type="ECO:0000256" key="2">
    <source>
        <dbReference type="SAM" id="MobiDB-lite"/>
    </source>
</evidence>
<gene>
    <name evidence="4" type="ORF">Nepgr_006148</name>
</gene>
<feature type="region of interest" description="Disordered" evidence="2">
    <location>
        <begin position="198"/>
        <end position="217"/>
    </location>
</feature>
<keyword evidence="5" id="KW-1185">Reference proteome</keyword>
<dbReference type="Proteomes" id="UP001279734">
    <property type="component" value="Unassembled WGS sequence"/>
</dbReference>
<dbReference type="PROSITE" id="PS50891">
    <property type="entry name" value="LOB"/>
    <property type="match status" value="1"/>
</dbReference>
<evidence type="ECO:0000259" key="3">
    <source>
        <dbReference type="PROSITE" id="PS50891"/>
    </source>
</evidence>
<dbReference type="InterPro" id="IPR004883">
    <property type="entry name" value="LOB"/>
</dbReference>
<evidence type="ECO:0000313" key="5">
    <source>
        <dbReference type="Proteomes" id="UP001279734"/>
    </source>
</evidence>
<dbReference type="PANTHER" id="PTHR31304:SF9">
    <property type="entry name" value="LOB DOMAIN-CONTAINING PROTEIN 40"/>
    <property type="match status" value="1"/>
</dbReference>
<proteinExistence type="inferred from homology"/>
<dbReference type="AlphaFoldDB" id="A0AAD3S4H8"/>
<sequence>MRMSCNGCRVLRKGCSENCSIRPCLQWIISSESQANATVFLAKFYGRAGLMNLINAGPEHLRPAIFRSLLYEACGRIVNPIYGAVGLLCSGSWQLCQNAVDAVLGGSPITTIASDAAAASVPPIKGCDIRHVAKDENSAATESAPPTRCFDVEHGMQDENSAAASGELHRVKNRTPFKRSRVVKPKATEAVATPVKVSPVDQPIHPCGGGSTSHESTVSHETAGESMVSDETAVARAAAAVAVAGSEPEEVAKNAMDDEAEEDSELDLDLTLGFRAISRIREPTAKSNGGLPGGGACKMELGLDHSC</sequence>
<dbReference type="EMBL" id="BSYO01000005">
    <property type="protein sequence ID" value="GMH04309.1"/>
    <property type="molecule type" value="Genomic_DNA"/>
</dbReference>
<comment type="caution">
    <text evidence="4">The sequence shown here is derived from an EMBL/GenBank/DDBJ whole genome shotgun (WGS) entry which is preliminary data.</text>
</comment>
<protein>
    <recommendedName>
        <fullName evidence="3">LOB domain-containing protein</fullName>
    </recommendedName>
</protein>
<accession>A0AAD3S4H8</accession>
<reference evidence="4" key="1">
    <citation type="submission" date="2023-05" db="EMBL/GenBank/DDBJ databases">
        <title>Nepenthes gracilis genome sequencing.</title>
        <authorList>
            <person name="Fukushima K."/>
        </authorList>
    </citation>
    <scope>NUCLEOTIDE SEQUENCE</scope>
    <source>
        <strain evidence="4">SING2019-196</strain>
    </source>
</reference>
<dbReference type="PANTHER" id="PTHR31304">
    <property type="entry name" value="LOB DOMAIN-CONTAINING PROTEIN 38"/>
    <property type="match status" value="1"/>
</dbReference>